<dbReference type="PATRIC" id="fig|456.5.peg.369"/>
<reference evidence="3 4" key="1">
    <citation type="submission" date="2015-11" db="EMBL/GenBank/DDBJ databases">
        <title>Genomic analysis of 38 Legionella species identifies large and diverse effector repertoires.</title>
        <authorList>
            <person name="Burstein D."/>
            <person name="Amaro F."/>
            <person name="Zusman T."/>
            <person name="Lifshitz Z."/>
            <person name="Cohen O."/>
            <person name="Gilbert J.A."/>
            <person name="Pupko T."/>
            <person name="Shuman H.A."/>
            <person name="Segal G."/>
        </authorList>
    </citation>
    <scope>NUCLEOTIDE SEQUENCE [LARGE SCALE GENOMIC DNA]</scope>
    <source>
        <strain evidence="3 4">BL-540</strain>
    </source>
</reference>
<evidence type="ECO:0000259" key="2">
    <source>
        <dbReference type="Pfam" id="PF20066"/>
    </source>
</evidence>
<gene>
    <name evidence="3" type="ORF">Ljor_0348</name>
</gene>
<evidence type="ECO:0000256" key="1">
    <source>
        <dbReference type="SAM" id="Phobius"/>
    </source>
</evidence>
<comment type="caution">
    <text evidence="3">The sequence shown here is derived from an EMBL/GenBank/DDBJ whole genome shotgun (WGS) entry which is preliminary data.</text>
</comment>
<feature type="domain" description="Glyoxalase-related protein" evidence="2">
    <location>
        <begin position="69"/>
        <end position="122"/>
    </location>
</feature>
<dbReference type="InterPro" id="IPR045517">
    <property type="entry name" value="Glyoxalase_8"/>
</dbReference>
<dbReference type="Pfam" id="PF20066">
    <property type="entry name" value="Glyoxalase_8"/>
    <property type="match status" value="1"/>
</dbReference>
<accession>A0A0W0VEN9</accession>
<name>A0A0W0VEN9_9GAMM</name>
<dbReference type="RefSeq" id="WP_238583462.1">
    <property type="nucleotide sequence ID" value="NZ_LNYJ01000007.1"/>
</dbReference>
<keyword evidence="1" id="KW-0472">Membrane</keyword>
<keyword evidence="1" id="KW-0812">Transmembrane</keyword>
<organism evidence="3 4">
    <name type="scientific">Legionella jordanis</name>
    <dbReference type="NCBI Taxonomy" id="456"/>
    <lineage>
        <taxon>Bacteria</taxon>
        <taxon>Pseudomonadati</taxon>
        <taxon>Pseudomonadota</taxon>
        <taxon>Gammaproteobacteria</taxon>
        <taxon>Legionellales</taxon>
        <taxon>Legionellaceae</taxon>
        <taxon>Legionella</taxon>
    </lineage>
</organism>
<keyword evidence="4" id="KW-1185">Reference proteome</keyword>
<evidence type="ECO:0000313" key="3">
    <source>
        <dbReference type="EMBL" id="KTD18562.1"/>
    </source>
</evidence>
<dbReference type="EMBL" id="LNYJ01000007">
    <property type="protein sequence ID" value="KTD18562.1"/>
    <property type="molecule type" value="Genomic_DNA"/>
</dbReference>
<protein>
    <recommendedName>
        <fullName evidence="2">Glyoxalase-related protein domain-containing protein</fullName>
    </recommendedName>
</protein>
<keyword evidence="1" id="KW-1133">Transmembrane helix</keyword>
<dbReference type="Proteomes" id="UP000055035">
    <property type="component" value="Unassembled WGS sequence"/>
</dbReference>
<feature type="non-terminal residue" evidence="3">
    <location>
        <position position="1"/>
    </location>
</feature>
<sequence>NLLAHTLRENSTFGINYFVGGLPLHPYNMGMVNSFLILLFVFFILNQIRESLNADTGNNSQFDEEHIMLSIDSVKKQAQVLKSFLDEKFGDVSHSSCLQAIAKINGYKDWNTMQSIIKNNSGVDMSDDIAERLESLEFYVQELAKDVDKIQAKVDEHDPYILELQGVHPWNPPD</sequence>
<proteinExistence type="predicted"/>
<evidence type="ECO:0000313" key="4">
    <source>
        <dbReference type="Proteomes" id="UP000055035"/>
    </source>
</evidence>
<feature type="transmembrane region" description="Helical" evidence="1">
    <location>
        <begin position="27"/>
        <end position="45"/>
    </location>
</feature>
<dbReference type="AlphaFoldDB" id="A0A0W0VEN9"/>